<organism evidence="1 2">
    <name type="scientific">Geosporobacter ferrireducens</name>
    <dbReference type="NCBI Taxonomy" id="1424294"/>
    <lineage>
        <taxon>Bacteria</taxon>
        <taxon>Bacillati</taxon>
        <taxon>Bacillota</taxon>
        <taxon>Clostridia</taxon>
        <taxon>Peptostreptococcales</taxon>
        <taxon>Thermotaleaceae</taxon>
        <taxon>Geosporobacter</taxon>
    </lineage>
</organism>
<dbReference type="STRING" id="1424294.Gferi_03290"/>
<reference evidence="1 2" key="1">
    <citation type="submission" date="2016-09" db="EMBL/GenBank/DDBJ databases">
        <title>Genomic analysis reveals versatility of anaerobic energy metabolism of Geosporobacter ferrireducens IRF9 of phylum Firmicutes.</title>
        <authorList>
            <person name="Kim S.-J."/>
        </authorList>
    </citation>
    <scope>NUCLEOTIDE SEQUENCE [LARGE SCALE GENOMIC DNA]</scope>
    <source>
        <strain evidence="1 2">IRF9</strain>
    </source>
</reference>
<dbReference type="SUPFAM" id="SSF51726">
    <property type="entry name" value="UROD/MetE-like"/>
    <property type="match status" value="1"/>
</dbReference>
<dbReference type="RefSeq" id="WP_069974261.1">
    <property type="nucleotide sequence ID" value="NZ_CP017269.1"/>
</dbReference>
<protein>
    <submittedName>
        <fullName evidence="1">Uroporphyrinogen decarboxylase</fullName>
    </submittedName>
</protein>
<dbReference type="KEGG" id="gfe:Gferi_03290"/>
<evidence type="ECO:0000313" key="2">
    <source>
        <dbReference type="Proteomes" id="UP000095743"/>
    </source>
</evidence>
<name>A0A1D8GCQ4_9FIRM</name>
<dbReference type="AlphaFoldDB" id="A0A1D8GCQ4"/>
<gene>
    <name evidence="1" type="ORF">Gferi_03290</name>
</gene>
<proteinExistence type="predicted"/>
<dbReference type="OrthoDB" id="1949511at2"/>
<accession>A0A1D8GCQ4</accession>
<keyword evidence="2" id="KW-1185">Reference proteome</keyword>
<dbReference type="EMBL" id="CP017269">
    <property type="protein sequence ID" value="AOT68685.1"/>
    <property type="molecule type" value="Genomic_DNA"/>
</dbReference>
<sequence length="455" mass="52564">MLDAKQLRMERKELFEDLFDGIIPKRVPIMANLPIEFCMQYSNLPLAETQWTLEGIEEALDKACQMTSADYYPSAFSRYPAHLQILGSRGFVMGSNGFIQHPEVTAMDASEYDEFIKNPYDCLMEKVLPRLYPELNTDPIRRSIVFAKAFKAYYDYIEAYAKIDQKLIEKYGFHTVPRGTFAGATTPFDFISDFLRGFKEIALDIKRCPEKIIEACEAALPLQIKKGMPPIPSKYGHTFIALHMGTYLRTKDFEKLYWPTFSKMVHALAEAGQPSLIFCEHDWMRYLDYLQDLPENTRLYFEFGDPKLVKEKLGKKHIISGFYPITYLKTATKEQCIDKAKELIDILAPGGRYYFTFDKTPVTLDSINVENYAAVLKYVVENSKYDNAGEKAASEKISAKTPIKEEIPEFKSKYYMSWNDYKEIHSDIDPKLEPLMAAKLQTYEDMVFRMLALLV</sequence>
<dbReference type="Gene3D" id="3.20.20.210">
    <property type="match status" value="1"/>
</dbReference>
<evidence type="ECO:0000313" key="1">
    <source>
        <dbReference type="EMBL" id="AOT68685.1"/>
    </source>
</evidence>
<dbReference type="InterPro" id="IPR038071">
    <property type="entry name" value="UROD/MetE-like_sf"/>
</dbReference>
<dbReference type="Proteomes" id="UP000095743">
    <property type="component" value="Chromosome"/>
</dbReference>